<keyword evidence="3" id="KW-0732">Signal</keyword>
<keyword evidence="6" id="KW-1185">Reference proteome</keyword>
<proteinExistence type="predicted"/>
<evidence type="ECO:0000259" key="4">
    <source>
        <dbReference type="PROSITE" id="PS51635"/>
    </source>
</evidence>
<evidence type="ECO:0000256" key="1">
    <source>
        <dbReference type="ARBA" id="ARBA00023098"/>
    </source>
</evidence>
<feature type="active site" description="Nucleophile" evidence="2">
    <location>
        <position position="115"/>
    </location>
</feature>
<feature type="active site" description="Proton acceptor" evidence="2">
    <location>
        <position position="259"/>
    </location>
</feature>
<dbReference type="Proteomes" id="UP000184444">
    <property type="component" value="Unassembled WGS sequence"/>
</dbReference>
<dbReference type="STRING" id="53463.SAMN05444389_101109"/>
<dbReference type="PROSITE" id="PS51257">
    <property type="entry name" value="PROKAR_LIPOPROTEIN"/>
    <property type="match status" value="1"/>
</dbReference>
<feature type="signal peptide" evidence="3">
    <location>
        <begin position="1"/>
        <end position="27"/>
    </location>
</feature>
<evidence type="ECO:0000256" key="3">
    <source>
        <dbReference type="SAM" id="SignalP"/>
    </source>
</evidence>
<protein>
    <submittedName>
        <fullName evidence="5">Predicted acylesterase/phospholipase RssA, contains patatin domain</fullName>
    </submittedName>
</protein>
<dbReference type="AlphaFoldDB" id="A0A1M7D2U2"/>
<dbReference type="Pfam" id="PF01734">
    <property type="entry name" value="Patatin"/>
    <property type="match status" value="1"/>
</dbReference>
<evidence type="ECO:0000313" key="5">
    <source>
        <dbReference type="EMBL" id="SHL73841.1"/>
    </source>
</evidence>
<dbReference type="InterPro" id="IPR016035">
    <property type="entry name" value="Acyl_Trfase/lysoPLipase"/>
</dbReference>
<dbReference type="GO" id="GO:0016787">
    <property type="term" value="F:hydrolase activity"/>
    <property type="evidence" value="ECO:0007669"/>
    <property type="project" value="UniProtKB-UniRule"/>
</dbReference>
<feature type="chain" id="PRO_5013087899" evidence="3">
    <location>
        <begin position="28"/>
        <end position="396"/>
    </location>
</feature>
<feature type="domain" description="PNPLA" evidence="4">
    <location>
        <begin position="80"/>
        <end position="272"/>
    </location>
</feature>
<feature type="short sequence motif" description="DGA/G" evidence="2">
    <location>
        <begin position="259"/>
        <end position="261"/>
    </location>
</feature>
<keyword evidence="1 2" id="KW-0443">Lipid metabolism</keyword>
<dbReference type="InterPro" id="IPR002641">
    <property type="entry name" value="PNPLA_dom"/>
</dbReference>
<keyword evidence="2" id="KW-0442">Lipid degradation</keyword>
<accession>A0A1M7D2U2</accession>
<organism evidence="5 6">
    <name type="scientific">Paracoccus solventivorans</name>
    <dbReference type="NCBI Taxonomy" id="53463"/>
    <lineage>
        <taxon>Bacteria</taxon>
        <taxon>Pseudomonadati</taxon>
        <taxon>Pseudomonadota</taxon>
        <taxon>Alphaproteobacteria</taxon>
        <taxon>Rhodobacterales</taxon>
        <taxon>Paracoccaceae</taxon>
        <taxon>Paracoccus</taxon>
    </lineage>
</organism>
<feature type="short sequence motif" description="GXSXG" evidence="2">
    <location>
        <begin position="113"/>
        <end position="117"/>
    </location>
</feature>
<dbReference type="PROSITE" id="PS51635">
    <property type="entry name" value="PNPLA"/>
    <property type="match status" value="1"/>
</dbReference>
<reference evidence="6" key="1">
    <citation type="submission" date="2016-11" db="EMBL/GenBank/DDBJ databases">
        <authorList>
            <person name="Varghese N."/>
            <person name="Submissions S."/>
        </authorList>
    </citation>
    <scope>NUCLEOTIDE SEQUENCE [LARGE SCALE GENOMIC DNA]</scope>
    <source>
        <strain evidence="6">DSM 6637</strain>
    </source>
</reference>
<name>A0A1M7D2U2_9RHOB</name>
<keyword evidence="2" id="KW-0378">Hydrolase</keyword>
<dbReference type="EMBL" id="FRCK01000001">
    <property type="protein sequence ID" value="SHL73841.1"/>
    <property type="molecule type" value="Genomic_DNA"/>
</dbReference>
<dbReference type="OrthoDB" id="323481at2"/>
<gene>
    <name evidence="5" type="ORF">SAMN05444389_101109</name>
</gene>
<dbReference type="RefSeq" id="WP_073060338.1">
    <property type="nucleotide sequence ID" value="NZ_FRCK01000001.1"/>
</dbReference>
<dbReference type="GO" id="GO:0016042">
    <property type="term" value="P:lipid catabolic process"/>
    <property type="evidence" value="ECO:0007669"/>
    <property type="project" value="UniProtKB-UniRule"/>
</dbReference>
<dbReference type="Gene3D" id="3.40.1090.10">
    <property type="entry name" value="Cytosolic phospholipase A2 catalytic domain"/>
    <property type="match status" value="1"/>
</dbReference>
<evidence type="ECO:0000313" key="6">
    <source>
        <dbReference type="Proteomes" id="UP000184444"/>
    </source>
</evidence>
<comment type="caution">
    <text evidence="2">Lacks conserved residue(s) required for the propagation of feature annotation.</text>
</comment>
<sequence>MLNTRLPRRAVLALGAPAALSACGLTAARFTADPPPEGVEAAPPGYHAIRAWGDLSGSPEILADDPAHDLLTSAARVDMLALSGGSDGGAYGAGFLKGWTERGDRPQFDYVTGVSTGALIAPLAFLGPGYDPLLEHFYTETRGADVLLLKPLQVLTGAPAVGDPTPLRRRIAAIVTPRMVEAIAAERLRGRLLLVGTTNLDAQRQVIWDIGRIAASGQPDRVELIRQVLLASASIPGAFPPVPIEVVADGQRYSELHVDGGVTHGIFAYPPSVRLPRRRGQQRNLWVIRNSKLAPELRATKGSAVAVVERGLDTMIKSQAHSDMDTIARQARRDGFRLRMTAVPPDFPYISSVPFDPLYMQTLFRTGYAAGRSGRAWADDIAPLMGAVVAQTAGEG</sequence>
<dbReference type="SUPFAM" id="SSF52151">
    <property type="entry name" value="FabD/lysophospholipase-like"/>
    <property type="match status" value="1"/>
</dbReference>
<evidence type="ECO:0000256" key="2">
    <source>
        <dbReference type="PROSITE-ProRule" id="PRU01161"/>
    </source>
</evidence>